<evidence type="ECO:0000256" key="1">
    <source>
        <dbReference type="ARBA" id="ARBA00007673"/>
    </source>
</evidence>
<evidence type="ECO:0008006" key="5">
    <source>
        <dbReference type="Google" id="ProtNLM"/>
    </source>
</evidence>
<dbReference type="EMBL" id="FXTK01000025">
    <property type="protein sequence ID" value="SMO96809.1"/>
    <property type="molecule type" value="Genomic_DNA"/>
</dbReference>
<accession>A0A521FL23</accession>
<reference evidence="3 4" key="1">
    <citation type="submission" date="2017-05" db="EMBL/GenBank/DDBJ databases">
        <authorList>
            <person name="Varghese N."/>
            <person name="Submissions S."/>
        </authorList>
    </citation>
    <scope>NUCLEOTIDE SEQUENCE [LARGE SCALE GENOMIC DNA]</scope>
    <source>
        <strain evidence="3 4">DSM 100094</strain>
    </source>
</reference>
<dbReference type="OrthoDB" id="9779763at2"/>
<dbReference type="PANTHER" id="PTHR43709">
    <property type="entry name" value="ACONITATE ISOMERASE-RELATED"/>
    <property type="match status" value="1"/>
</dbReference>
<dbReference type="Gene3D" id="3.10.310.10">
    <property type="entry name" value="Diaminopimelate Epimerase, Chain A, domain 1"/>
    <property type="match status" value="2"/>
</dbReference>
<dbReference type="GO" id="GO:0016853">
    <property type="term" value="F:isomerase activity"/>
    <property type="evidence" value="ECO:0007669"/>
    <property type="project" value="UniProtKB-KW"/>
</dbReference>
<organism evidence="3 4">
    <name type="scientific">Paracoccus laeviglucosivorans</name>
    <dbReference type="NCBI Taxonomy" id="1197861"/>
    <lineage>
        <taxon>Bacteria</taxon>
        <taxon>Pseudomonadati</taxon>
        <taxon>Pseudomonadota</taxon>
        <taxon>Alphaproteobacteria</taxon>
        <taxon>Rhodobacterales</taxon>
        <taxon>Paracoccaceae</taxon>
        <taxon>Paracoccus</taxon>
    </lineage>
</organism>
<gene>
    <name evidence="3" type="ORF">SAMN06265221_12529</name>
</gene>
<dbReference type="SUPFAM" id="SSF54506">
    <property type="entry name" value="Diaminopimelate epimerase-like"/>
    <property type="match status" value="2"/>
</dbReference>
<keyword evidence="4" id="KW-1185">Reference proteome</keyword>
<proteinExistence type="inferred from homology"/>
<evidence type="ECO:0000313" key="3">
    <source>
        <dbReference type="EMBL" id="SMO96809.1"/>
    </source>
</evidence>
<protein>
    <recommendedName>
        <fullName evidence="5">PrpF family protein</fullName>
    </recommendedName>
</protein>
<dbReference type="InterPro" id="IPR007400">
    <property type="entry name" value="PrpF-like"/>
</dbReference>
<dbReference type="Proteomes" id="UP000319014">
    <property type="component" value="Unassembled WGS sequence"/>
</dbReference>
<sequence>MSQASIPAQFWRGGTSKALVFRECDLPTDPAARDAIFLGAMGSPDDNGRQLNGMGGGMSSLSKVCILGPSSHPDADVDYTFVQVPVGAGAVDYSSNCGNMSSAMGPAALDLGMVPPPQGNEAVVRIHNTNTGKVIVARFPADGGRFDPRGDFRIDGVSGSGSAVRLEFLAPGGAKTGRLLPTGRAVDMLTLADGTNCAASCIDAANPCVFVDAATLGKTGLELPDALEGDAAFLHRIEQIRQAASVAMGLTPDLGAAAAGQSLPKVAMVSAAADGAVLSGALLAAADHSIAIRMMSMGRPHRAVPVTGAICLAVAARLPGTIPAMIAGATPGALVVGHPSGTLTVDADVTSDTDKVTARSGTVYRTARKLFAGEVWHC</sequence>
<name>A0A521FL23_9RHOB</name>
<dbReference type="Pfam" id="PF04303">
    <property type="entry name" value="PrpF"/>
    <property type="match status" value="1"/>
</dbReference>
<comment type="similarity">
    <text evidence="1">Belongs to the PrpF family.</text>
</comment>
<evidence type="ECO:0000313" key="4">
    <source>
        <dbReference type="Proteomes" id="UP000319014"/>
    </source>
</evidence>
<keyword evidence="2" id="KW-0413">Isomerase</keyword>
<dbReference type="RefSeq" id="WP_142664697.1">
    <property type="nucleotide sequence ID" value="NZ_FXTK01000025.1"/>
</dbReference>
<dbReference type="PANTHER" id="PTHR43709:SF2">
    <property type="entry name" value="DUF453 DOMAIN PROTEIN (AFU_ORTHOLOGUE AFUA_6G00360)"/>
    <property type="match status" value="1"/>
</dbReference>
<evidence type="ECO:0000256" key="2">
    <source>
        <dbReference type="ARBA" id="ARBA00023235"/>
    </source>
</evidence>
<dbReference type="AlphaFoldDB" id="A0A521FL23"/>